<reference evidence="1 2" key="1">
    <citation type="submission" date="2013-11" db="EMBL/GenBank/DDBJ databases">
        <title>Genome sequencing of Stegodyphus mimosarum.</title>
        <authorList>
            <person name="Bechsgaard J."/>
        </authorList>
    </citation>
    <scope>NUCLEOTIDE SEQUENCE [LARGE SCALE GENOMIC DNA]</scope>
</reference>
<gene>
    <name evidence="1" type="ORF">X975_05602</name>
</gene>
<dbReference type="PANTHER" id="PTHR47331">
    <property type="entry name" value="PHD-TYPE DOMAIN-CONTAINING PROTEIN"/>
    <property type="match status" value="1"/>
</dbReference>
<feature type="non-terminal residue" evidence="1">
    <location>
        <position position="150"/>
    </location>
</feature>
<evidence type="ECO:0000313" key="1">
    <source>
        <dbReference type="EMBL" id="KFM65427.1"/>
    </source>
</evidence>
<evidence type="ECO:0000313" key="2">
    <source>
        <dbReference type="Proteomes" id="UP000054359"/>
    </source>
</evidence>
<dbReference type="OrthoDB" id="6428869at2759"/>
<proteinExistence type="predicted"/>
<dbReference type="PANTHER" id="PTHR47331:SF5">
    <property type="entry name" value="RIBONUCLEASE H"/>
    <property type="match status" value="1"/>
</dbReference>
<name>A0A087TJY8_STEMI</name>
<sequence>MVHFQETVRQIENGRYEVNMPWKIEHVVLPDNYGLSLKRLESTTKLEKIGYLDKYQAVFNEWLQEGVIEEVPQKELSLPVAHYLPHRPVIKKTSSLSFMKIRPAFDGSAELLNQPSLNDCLEIGINLIETIPSILARFRLYEIGVISDIR</sequence>
<keyword evidence="2" id="KW-1185">Reference proteome</keyword>
<dbReference type="AlphaFoldDB" id="A0A087TJY8"/>
<dbReference type="EMBL" id="KK115564">
    <property type="protein sequence ID" value="KFM65427.1"/>
    <property type="molecule type" value="Genomic_DNA"/>
</dbReference>
<organism evidence="1 2">
    <name type="scientific">Stegodyphus mimosarum</name>
    <name type="common">African social velvet spider</name>
    <dbReference type="NCBI Taxonomy" id="407821"/>
    <lineage>
        <taxon>Eukaryota</taxon>
        <taxon>Metazoa</taxon>
        <taxon>Ecdysozoa</taxon>
        <taxon>Arthropoda</taxon>
        <taxon>Chelicerata</taxon>
        <taxon>Arachnida</taxon>
        <taxon>Araneae</taxon>
        <taxon>Araneomorphae</taxon>
        <taxon>Entelegynae</taxon>
        <taxon>Eresoidea</taxon>
        <taxon>Eresidae</taxon>
        <taxon>Stegodyphus</taxon>
    </lineage>
</organism>
<dbReference type="OMA" id="FIREYQD"/>
<dbReference type="Proteomes" id="UP000054359">
    <property type="component" value="Unassembled WGS sequence"/>
</dbReference>
<protein>
    <submittedName>
        <fullName evidence="1">Uncharacterized protein</fullName>
    </submittedName>
</protein>
<dbReference type="STRING" id="407821.A0A087TJY8"/>
<accession>A0A087TJY8</accession>